<protein>
    <submittedName>
        <fullName evidence="2">Uncharacterized protein</fullName>
    </submittedName>
</protein>
<accession>A0ABD5PSG3</accession>
<evidence type="ECO:0000256" key="1">
    <source>
        <dbReference type="SAM" id="MobiDB-lite"/>
    </source>
</evidence>
<feature type="region of interest" description="Disordered" evidence="1">
    <location>
        <begin position="129"/>
        <end position="152"/>
    </location>
</feature>
<dbReference type="AlphaFoldDB" id="A0ABD5PSG3"/>
<dbReference type="Proteomes" id="UP001595898">
    <property type="component" value="Unassembled WGS sequence"/>
</dbReference>
<keyword evidence="3" id="KW-1185">Reference proteome</keyword>
<sequence>MKLDRRNLLELAGASAVATMGGMAGCLDTVGLGDDDGSGTPAYAQWVSWDDDADGTFYAYVDWKALSEFDDLESEPDLNESFGDEGDGDGDLDDFGYDDPMLALPSVSILLVALGGGFGLMGTGLSGILTPADETDDEEETDDETEFGTGETADASDFETDVDVFLMVNDAFVLAGDVDTDEIDETLTEPPESEWGFKTEYEQTEEISGFSVYEPAGADEDDTSFGMEQDDAIAVSDDAIVFTAGSDDAEAIEKIRGPIEAASGDGTRAADENDDFAWLLETAGHGHVAFGGYGDLEDDEGNETQDEMDVDPDEADELEELDDAVGVVASLTIEGESESTGRLAAVFEELDDDAEATIEDELGASAEEVSHDVEGDRVTVSATWTEDVLSEEP</sequence>
<proteinExistence type="predicted"/>
<feature type="compositionally biased region" description="Basic and acidic residues" evidence="1">
    <location>
        <begin position="368"/>
        <end position="377"/>
    </location>
</feature>
<gene>
    <name evidence="2" type="ORF">ACFO5R_16470</name>
</gene>
<feature type="compositionally biased region" description="Acidic residues" evidence="1">
    <location>
        <begin position="133"/>
        <end position="146"/>
    </location>
</feature>
<evidence type="ECO:0000313" key="2">
    <source>
        <dbReference type="EMBL" id="MFC4543527.1"/>
    </source>
</evidence>
<evidence type="ECO:0000313" key="3">
    <source>
        <dbReference type="Proteomes" id="UP001595898"/>
    </source>
</evidence>
<organism evidence="2 3">
    <name type="scientific">Halosolutus amylolyticus</name>
    <dbReference type="NCBI Taxonomy" id="2932267"/>
    <lineage>
        <taxon>Archaea</taxon>
        <taxon>Methanobacteriati</taxon>
        <taxon>Methanobacteriota</taxon>
        <taxon>Stenosarchaea group</taxon>
        <taxon>Halobacteria</taxon>
        <taxon>Halobacteriales</taxon>
        <taxon>Natrialbaceae</taxon>
        <taxon>Halosolutus</taxon>
    </lineage>
</organism>
<comment type="caution">
    <text evidence="2">The sequence shown here is derived from an EMBL/GenBank/DDBJ whole genome shotgun (WGS) entry which is preliminary data.</text>
</comment>
<feature type="region of interest" description="Disordered" evidence="1">
    <location>
        <begin position="364"/>
        <end position="393"/>
    </location>
</feature>
<dbReference type="EMBL" id="JBHSFA010000007">
    <property type="protein sequence ID" value="MFC4543527.1"/>
    <property type="molecule type" value="Genomic_DNA"/>
</dbReference>
<dbReference type="PROSITE" id="PS51257">
    <property type="entry name" value="PROKAR_LIPOPROTEIN"/>
    <property type="match status" value="1"/>
</dbReference>
<reference evidence="2 3" key="1">
    <citation type="journal article" date="2019" name="Int. J. Syst. Evol. Microbiol.">
        <title>The Global Catalogue of Microorganisms (GCM) 10K type strain sequencing project: providing services to taxonomists for standard genome sequencing and annotation.</title>
        <authorList>
            <consortium name="The Broad Institute Genomics Platform"/>
            <consortium name="The Broad Institute Genome Sequencing Center for Infectious Disease"/>
            <person name="Wu L."/>
            <person name="Ma J."/>
        </authorList>
    </citation>
    <scope>NUCLEOTIDE SEQUENCE [LARGE SCALE GENOMIC DNA]</scope>
    <source>
        <strain evidence="2 3">WLHS5</strain>
    </source>
</reference>
<feature type="region of interest" description="Disordered" evidence="1">
    <location>
        <begin position="74"/>
        <end position="93"/>
    </location>
</feature>
<name>A0ABD5PSG3_9EURY</name>
<dbReference type="RefSeq" id="WP_250139802.1">
    <property type="nucleotide sequence ID" value="NZ_JALIQP010000002.1"/>
</dbReference>